<dbReference type="PANTHER" id="PTHR30055:SF234">
    <property type="entry name" value="HTH-TYPE TRANSCRIPTIONAL REGULATOR BETI"/>
    <property type="match status" value="1"/>
</dbReference>
<evidence type="ECO:0000313" key="7">
    <source>
        <dbReference type="Proteomes" id="UP001501020"/>
    </source>
</evidence>
<keyword evidence="3" id="KW-0804">Transcription</keyword>
<evidence type="ECO:0000256" key="4">
    <source>
        <dbReference type="PROSITE-ProRule" id="PRU00335"/>
    </source>
</evidence>
<dbReference type="Proteomes" id="UP001501020">
    <property type="component" value="Unassembled WGS sequence"/>
</dbReference>
<name>A0ABP5JPX1_9ACTN</name>
<dbReference type="InterPro" id="IPR001647">
    <property type="entry name" value="HTH_TetR"/>
</dbReference>
<comment type="caution">
    <text evidence="6">The sequence shown here is derived from an EMBL/GenBank/DDBJ whole genome shotgun (WGS) entry which is preliminary data.</text>
</comment>
<proteinExistence type="predicted"/>
<dbReference type="PANTHER" id="PTHR30055">
    <property type="entry name" value="HTH-TYPE TRANSCRIPTIONAL REGULATOR RUTR"/>
    <property type="match status" value="1"/>
</dbReference>
<keyword evidence="7" id="KW-1185">Reference proteome</keyword>
<feature type="domain" description="HTH tetR-type" evidence="5">
    <location>
        <begin position="9"/>
        <end position="69"/>
    </location>
</feature>
<reference evidence="7" key="1">
    <citation type="journal article" date="2019" name="Int. J. Syst. Evol. Microbiol.">
        <title>The Global Catalogue of Microorganisms (GCM) 10K type strain sequencing project: providing services to taxonomists for standard genome sequencing and annotation.</title>
        <authorList>
            <consortium name="The Broad Institute Genomics Platform"/>
            <consortium name="The Broad Institute Genome Sequencing Center for Infectious Disease"/>
            <person name="Wu L."/>
            <person name="Ma J."/>
        </authorList>
    </citation>
    <scope>NUCLEOTIDE SEQUENCE [LARGE SCALE GENOMIC DNA]</scope>
    <source>
        <strain evidence="7">JCM 13850</strain>
    </source>
</reference>
<dbReference type="Pfam" id="PF00440">
    <property type="entry name" value="TetR_N"/>
    <property type="match status" value="1"/>
</dbReference>
<evidence type="ECO:0000256" key="1">
    <source>
        <dbReference type="ARBA" id="ARBA00023015"/>
    </source>
</evidence>
<protein>
    <submittedName>
        <fullName evidence="6">TetR/AcrR family transcriptional regulator</fullName>
    </submittedName>
</protein>
<dbReference type="PROSITE" id="PS50977">
    <property type="entry name" value="HTH_TETR_2"/>
    <property type="match status" value="1"/>
</dbReference>
<gene>
    <name evidence="6" type="ORF">GCM10009727_03310</name>
</gene>
<accession>A0ABP5JPX1</accession>
<dbReference type="InterPro" id="IPR050109">
    <property type="entry name" value="HTH-type_TetR-like_transc_reg"/>
</dbReference>
<evidence type="ECO:0000256" key="3">
    <source>
        <dbReference type="ARBA" id="ARBA00023163"/>
    </source>
</evidence>
<organism evidence="6 7">
    <name type="scientific">Actinomadura napierensis</name>
    <dbReference type="NCBI Taxonomy" id="267854"/>
    <lineage>
        <taxon>Bacteria</taxon>
        <taxon>Bacillati</taxon>
        <taxon>Actinomycetota</taxon>
        <taxon>Actinomycetes</taxon>
        <taxon>Streptosporangiales</taxon>
        <taxon>Thermomonosporaceae</taxon>
        <taxon>Actinomadura</taxon>
    </lineage>
</organism>
<evidence type="ECO:0000313" key="6">
    <source>
        <dbReference type="EMBL" id="GAA2119461.1"/>
    </source>
</evidence>
<dbReference type="PRINTS" id="PR00455">
    <property type="entry name" value="HTHTETR"/>
</dbReference>
<dbReference type="PROSITE" id="PS01081">
    <property type="entry name" value="HTH_TETR_1"/>
    <property type="match status" value="1"/>
</dbReference>
<dbReference type="Gene3D" id="1.10.357.10">
    <property type="entry name" value="Tetracycline Repressor, domain 2"/>
    <property type="match status" value="1"/>
</dbReference>
<keyword evidence="2 4" id="KW-0238">DNA-binding</keyword>
<keyword evidence="1" id="KW-0805">Transcription regulation</keyword>
<dbReference type="SUPFAM" id="SSF46689">
    <property type="entry name" value="Homeodomain-like"/>
    <property type="match status" value="1"/>
</dbReference>
<dbReference type="RefSeq" id="WP_344260548.1">
    <property type="nucleotide sequence ID" value="NZ_BAAAMR010000002.1"/>
</dbReference>
<feature type="DNA-binding region" description="H-T-H motif" evidence="4">
    <location>
        <begin position="32"/>
        <end position="51"/>
    </location>
</feature>
<dbReference type="InterPro" id="IPR009057">
    <property type="entry name" value="Homeodomain-like_sf"/>
</dbReference>
<evidence type="ECO:0000259" key="5">
    <source>
        <dbReference type="PROSITE" id="PS50977"/>
    </source>
</evidence>
<dbReference type="InterPro" id="IPR023772">
    <property type="entry name" value="DNA-bd_HTH_TetR-type_CS"/>
</dbReference>
<sequence>MCAVAAGDLTGKARLRQAALRLFARDGFDAVSIRAVAAEAGVSYALVRHHFGTKAGLRREVDDHVLRTLAEAMGELDRDRPLDDVVAAIGTVSARMFGADPHLRGYLRRVLMEGGEAGAAVFSRLLDGTRRELDRLGAERSPRAGADPEWAPYQVLFLILGPLLLEPVIQPVADTDVFDPPVLARRSAANQQLLLNGLFRAEP</sequence>
<dbReference type="EMBL" id="BAAAMR010000002">
    <property type="protein sequence ID" value="GAA2119461.1"/>
    <property type="molecule type" value="Genomic_DNA"/>
</dbReference>
<evidence type="ECO:0000256" key="2">
    <source>
        <dbReference type="ARBA" id="ARBA00023125"/>
    </source>
</evidence>